<dbReference type="EMBL" id="CP007139">
    <property type="protein sequence ID" value="AIE86992.1"/>
    <property type="molecule type" value="Genomic_DNA"/>
</dbReference>
<gene>
    <name evidence="2" type="ORF">OP10G_3624</name>
</gene>
<dbReference type="KEGG" id="fgi:OP10G_3624"/>
<dbReference type="Proteomes" id="UP000027982">
    <property type="component" value="Chromosome"/>
</dbReference>
<feature type="region of interest" description="Disordered" evidence="1">
    <location>
        <begin position="331"/>
        <end position="398"/>
    </location>
</feature>
<keyword evidence="3" id="KW-1185">Reference proteome</keyword>
<protein>
    <submittedName>
        <fullName evidence="2">Uncharacterized protein</fullName>
    </submittedName>
</protein>
<sequence>MPAASSQQASGDTIWATLHRLADKFPNELPSAINDYAIQFAQTIKSLVEAGSRSGQRSDSTPPPPDYAKLTRDAYDGINRGGDMAAKAYSLPYPAAVHPALRSRDLLTGLLPALLMAVADKHGRADAVGQFVQQYMGGKQRTADEANQAAAADYARRVQQMQAQGANEISRGQTQLGYLNDMQRLDARNPQAPAPAGPAAPGAPADMATMGQTIAPAAASPARLHSWGPLTPHAAADIQQRVANYDPEFKARAGDRMAAVAHLERQSVGAKDLNWVAPLKAAYDQALSVNRAQIARILERNKKNLPVYDPEEPNSAESLEAMRYQALVEEGGRLRTNSTQLGGLMSRMKTRNVPPRVAASPRYENSPTRQSSAAITPQGPRSAVRQTSSGRRFHVVGG</sequence>
<evidence type="ECO:0000313" key="2">
    <source>
        <dbReference type="EMBL" id="AIE86992.1"/>
    </source>
</evidence>
<name>A0A068NUF8_FIMGI</name>
<accession>A0A068NUF8</accession>
<dbReference type="AlphaFoldDB" id="A0A068NUF8"/>
<evidence type="ECO:0000313" key="3">
    <source>
        <dbReference type="Proteomes" id="UP000027982"/>
    </source>
</evidence>
<dbReference type="STRING" id="661478.OP10G_3624"/>
<dbReference type="HOGENOM" id="CLU_692131_0_0_0"/>
<proteinExistence type="predicted"/>
<reference evidence="2 3" key="1">
    <citation type="journal article" date="2014" name="PLoS ONE">
        <title>The first complete genome sequence of the class fimbriimonadia in the phylum armatimonadetes.</title>
        <authorList>
            <person name="Hu Z.Y."/>
            <person name="Wang Y.Z."/>
            <person name="Im W.T."/>
            <person name="Wang S.Y."/>
            <person name="Zhao G.P."/>
            <person name="Zheng H.J."/>
            <person name="Quan Z.X."/>
        </authorList>
    </citation>
    <scope>NUCLEOTIDE SEQUENCE [LARGE SCALE GENOMIC DNA]</scope>
    <source>
        <strain evidence="2">Gsoil 348</strain>
    </source>
</reference>
<evidence type="ECO:0000256" key="1">
    <source>
        <dbReference type="SAM" id="MobiDB-lite"/>
    </source>
</evidence>
<organism evidence="2 3">
    <name type="scientific">Fimbriimonas ginsengisoli Gsoil 348</name>
    <dbReference type="NCBI Taxonomy" id="661478"/>
    <lineage>
        <taxon>Bacteria</taxon>
        <taxon>Bacillati</taxon>
        <taxon>Armatimonadota</taxon>
        <taxon>Fimbriimonadia</taxon>
        <taxon>Fimbriimonadales</taxon>
        <taxon>Fimbriimonadaceae</taxon>
        <taxon>Fimbriimonas</taxon>
    </lineage>
</organism>
<feature type="compositionally biased region" description="Polar residues" evidence="1">
    <location>
        <begin position="363"/>
        <end position="375"/>
    </location>
</feature>